<dbReference type="EC" id="1.11.1.5" evidence="9"/>
<evidence type="ECO:0000256" key="7">
    <source>
        <dbReference type="PROSITE-ProRule" id="PRU00433"/>
    </source>
</evidence>
<dbReference type="InterPro" id="IPR036909">
    <property type="entry name" value="Cyt_c-like_dom_sf"/>
</dbReference>
<evidence type="ECO:0000256" key="4">
    <source>
        <dbReference type="ARBA" id="ARBA00022729"/>
    </source>
</evidence>
<evidence type="ECO:0000313" key="10">
    <source>
        <dbReference type="Proteomes" id="UP001497416"/>
    </source>
</evidence>
<dbReference type="SUPFAM" id="SSF46626">
    <property type="entry name" value="Cytochrome c"/>
    <property type="match status" value="2"/>
</dbReference>
<sequence length="420" mass="47137">MKNLIFGFSTILFLTSCCSEENSYEPVIPTDSFAELNLPDQPFNYENQSIPSYISKDNTLDSNPITNAGATLGRVLFYDTKLSVDNSISCASCHIQEHAFSDLENVSKGINDNLTPKHSMRLVNIRFSNDGRVRWDKSANTIEDQMTLPIKDEKEMGFSGENGMPSFDDLIIKMEATEYYSSLFTSAFGDDTITEDRIQKALAQFVRSIQSFDSKYDIGRAQVNDDLTDFSNFTDDENAGKRLFIQDFEWVEDSHTVTDVPGDPGGTFNVAKRTVGGFNCATCHQPPEFNIDPNSLNNAFVRPASNNPNAPSDIHNTRSPSLRDLIKADKESLNGGMFHSGQAHFLQDIFGHYEFRRLDEVDNPNLDPRLRRVSPSTGENIALLMNSTVQERQQINAFLSTLTGSDVYTNEKWSDPFIKN</sequence>
<keyword evidence="6 7" id="KW-0408">Iron</keyword>
<organism evidence="9 10">
    <name type="scientific">Tenacibaculum platacis</name>
    <dbReference type="NCBI Taxonomy" id="3137852"/>
    <lineage>
        <taxon>Bacteria</taxon>
        <taxon>Pseudomonadati</taxon>
        <taxon>Bacteroidota</taxon>
        <taxon>Flavobacteriia</taxon>
        <taxon>Flavobacteriales</taxon>
        <taxon>Flavobacteriaceae</taxon>
        <taxon>Tenacibaculum</taxon>
    </lineage>
</organism>
<reference evidence="9 10" key="1">
    <citation type="submission" date="2024-05" db="EMBL/GenBank/DDBJ databases">
        <authorList>
            <person name="Duchaud E."/>
        </authorList>
    </citation>
    <scope>NUCLEOTIDE SEQUENCE [LARGE SCALE GENOMIC DNA]</scope>
    <source>
        <strain evidence="9">Ena-SAMPLE-TAB-13-05-2024-13:56:06:370-140302</strain>
    </source>
</reference>
<keyword evidence="9" id="KW-0575">Peroxidase</keyword>
<dbReference type="PANTHER" id="PTHR30600:SF10">
    <property type="entry name" value="BLL6722 PROTEIN"/>
    <property type="match status" value="1"/>
</dbReference>
<evidence type="ECO:0000256" key="5">
    <source>
        <dbReference type="ARBA" id="ARBA00023002"/>
    </source>
</evidence>
<keyword evidence="3 7" id="KW-0479">Metal-binding</keyword>
<evidence type="ECO:0000256" key="6">
    <source>
        <dbReference type="ARBA" id="ARBA00023004"/>
    </source>
</evidence>
<feature type="domain" description="Cytochrome c" evidence="8">
    <location>
        <begin position="68"/>
        <end position="178"/>
    </location>
</feature>
<keyword evidence="2 7" id="KW-0349">Heme</keyword>
<dbReference type="EMBL" id="CAXIXY010000004">
    <property type="protein sequence ID" value="CAL2085990.1"/>
    <property type="molecule type" value="Genomic_DNA"/>
</dbReference>
<proteinExistence type="predicted"/>
<evidence type="ECO:0000259" key="8">
    <source>
        <dbReference type="PROSITE" id="PS51007"/>
    </source>
</evidence>
<dbReference type="GO" id="GO:0004130">
    <property type="term" value="F:cytochrome-c peroxidase activity"/>
    <property type="evidence" value="ECO:0007669"/>
    <property type="project" value="UniProtKB-EC"/>
</dbReference>
<evidence type="ECO:0000256" key="3">
    <source>
        <dbReference type="ARBA" id="ARBA00022723"/>
    </source>
</evidence>
<dbReference type="InterPro" id="IPR009056">
    <property type="entry name" value="Cyt_c-like_dom"/>
</dbReference>
<accession>A0ABP1EQ79</accession>
<keyword evidence="5 9" id="KW-0560">Oxidoreductase</keyword>
<feature type="domain" description="Cytochrome c" evidence="8">
    <location>
        <begin position="235"/>
        <end position="403"/>
    </location>
</feature>
<dbReference type="InterPro" id="IPR051395">
    <property type="entry name" value="Cytochrome_c_Peroxidase/MauG"/>
</dbReference>
<comment type="caution">
    <text evidence="9">The sequence shown here is derived from an EMBL/GenBank/DDBJ whole genome shotgun (WGS) entry which is preliminary data.</text>
</comment>
<evidence type="ECO:0000256" key="1">
    <source>
        <dbReference type="ARBA" id="ARBA00004196"/>
    </source>
</evidence>
<dbReference type="PROSITE" id="PS51257">
    <property type="entry name" value="PROKAR_LIPOPROTEIN"/>
    <property type="match status" value="1"/>
</dbReference>
<keyword evidence="4" id="KW-0732">Signal</keyword>
<dbReference type="Pfam" id="PF03150">
    <property type="entry name" value="CCP_MauG"/>
    <property type="match status" value="1"/>
</dbReference>
<keyword evidence="10" id="KW-1185">Reference proteome</keyword>
<gene>
    <name evidence="9" type="ORF">T190607A01A_20565</name>
</gene>
<protein>
    <submittedName>
        <fullName evidence="9">Cytochrome c peroxidase</fullName>
        <ecNumber evidence="9">1.11.1.5</ecNumber>
    </submittedName>
</protein>
<dbReference type="Proteomes" id="UP001497416">
    <property type="component" value="Unassembled WGS sequence"/>
</dbReference>
<dbReference type="InterPro" id="IPR004852">
    <property type="entry name" value="Di-haem_cyt_c_peroxidsae"/>
</dbReference>
<comment type="subcellular location">
    <subcellularLocation>
        <location evidence="1">Cell envelope</location>
    </subcellularLocation>
</comment>
<dbReference type="PANTHER" id="PTHR30600">
    <property type="entry name" value="CYTOCHROME C PEROXIDASE-RELATED"/>
    <property type="match status" value="1"/>
</dbReference>
<evidence type="ECO:0000256" key="2">
    <source>
        <dbReference type="ARBA" id="ARBA00022617"/>
    </source>
</evidence>
<dbReference type="RefSeq" id="WP_348712116.1">
    <property type="nucleotide sequence ID" value="NZ_CAXIXY010000004.1"/>
</dbReference>
<dbReference type="Gene3D" id="1.10.760.10">
    <property type="entry name" value="Cytochrome c-like domain"/>
    <property type="match status" value="2"/>
</dbReference>
<evidence type="ECO:0000313" key="9">
    <source>
        <dbReference type="EMBL" id="CAL2085990.1"/>
    </source>
</evidence>
<name>A0ABP1EQ79_9FLAO</name>
<dbReference type="PROSITE" id="PS51007">
    <property type="entry name" value="CYTC"/>
    <property type="match status" value="2"/>
</dbReference>